<dbReference type="PANTHER" id="PTHR13318:SF275">
    <property type="entry name" value="F-BOX DOMAIN-CONTAINING PROTEIN"/>
    <property type="match status" value="1"/>
</dbReference>
<sequence>MSAASMKSLPLALKAYLRQNKLPDVYEALLTGLAVMCPEDPEQFIIDKLKDILEEGLDNLSWDMFVAEDMKPPNKVISESNLDYIFHVDDENMIPTPDMLALAYEHYNTNLKRMCFSGWLEYYLLRRKKLIKLDDKTIVAIRHHSHRLMKVHLRAWIRMSAQIKLGKMSEVIEKPGGHFKTWKKRMAMLISDSDTIPRLERGENMEEDDLFGQGTGEARDSLSSLQPRSCAIKIFSYLDVADLSRCARVCRSWKIIAQASSLWCKLNFYQVRNSVTDEVVTKLLLKCRPYLMHLNMRGCQQLSEISFISLAQCRNLQDLNLSECLGINDETIKFVARRCKILLYLNLSYTSITDASIRTISKWCSNLQYLSMAFCKSFTDRGLLYLACGKCSKKLNYIDLSGCLQLTPDGFKNLASGCTSLQTLMMNDFPTLNDDCILPVAENCSKISTVSFLGSPLLTDETFKKLAESKKLKKIKIDGNHRISDLSVKAIGACPELNHIYMTDCQRLTDASLKAIADCKHLVVVNFADCVRITVKGVRQLVEGQCAPCLRELNLTNCIRVSDLAMLHITKRCPNLTYLSICYCEHITESGIEMLGQTKLTSLDISGCNCGETGLSALGNNQRLRDVTLSECVAITDLGLQKFAQSCKDLERLDISHCMSITDGAIKNLAFCCRNINYLNLSGCQLITDLSIQYLSGVCHYLMHLDISGCPLVTEKALRYLRKGCKKLRTLVIMYCKGIDKPHAQKIRRHVEDVQYSDDPIPSYFGYS</sequence>
<gene>
    <name evidence="3" type="ORF">CHS0354_029932</name>
</gene>
<dbReference type="SMART" id="SM00256">
    <property type="entry name" value="FBOX"/>
    <property type="match status" value="1"/>
</dbReference>
<dbReference type="CDD" id="cd22977">
    <property type="entry name" value="DD_FBXL13"/>
    <property type="match status" value="1"/>
</dbReference>
<dbReference type="Pfam" id="PF25372">
    <property type="entry name" value="DUF7885"/>
    <property type="match status" value="2"/>
</dbReference>
<evidence type="ECO:0000259" key="2">
    <source>
        <dbReference type="PROSITE" id="PS50181"/>
    </source>
</evidence>
<dbReference type="AlphaFoldDB" id="A0AAE0VI28"/>
<reference evidence="3" key="3">
    <citation type="submission" date="2023-05" db="EMBL/GenBank/DDBJ databases">
        <authorList>
            <person name="Smith C.H."/>
        </authorList>
    </citation>
    <scope>NUCLEOTIDE SEQUENCE</scope>
    <source>
        <strain evidence="3">CHS0354</strain>
        <tissue evidence="3">Mantle</tissue>
    </source>
</reference>
<feature type="domain" description="F-box" evidence="2">
    <location>
        <begin position="227"/>
        <end position="266"/>
    </location>
</feature>
<reference evidence="3" key="2">
    <citation type="journal article" date="2021" name="Genome Biol. Evol.">
        <title>Developing a high-quality reference genome for a parasitic bivalve with doubly uniparental inheritance (Bivalvia: Unionida).</title>
        <authorList>
            <person name="Smith C.H."/>
        </authorList>
    </citation>
    <scope>NUCLEOTIDE SEQUENCE</scope>
    <source>
        <strain evidence="3">CHS0354</strain>
        <tissue evidence="3">Mantle</tissue>
    </source>
</reference>
<name>A0AAE0VI28_9BIVA</name>
<evidence type="ECO:0000313" key="3">
    <source>
        <dbReference type="EMBL" id="KAK3579073.1"/>
    </source>
</evidence>
<dbReference type="CDD" id="cd22124">
    <property type="entry name" value="F-box_FBXL13"/>
    <property type="match status" value="1"/>
</dbReference>
<proteinExistence type="predicted"/>
<dbReference type="Proteomes" id="UP001195483">
    <property type="component" value="Unassembled WGS sequence"/>
</dbReference>
<dbReference type="InterPro" id="IPR006553">
    <property type="entry name" value="Leu-rich_rpt_Cys-con_subtyp"/>
</dbReference>
<dbReference type="Pfam" id="PF13516">
    <property type="entry name" value="LRR_6"/>
    <property type="match status" value="1"/>
</dbReference>
<dbReference type="PANTHER" id="PTHR13318">
    <property type="entry name" value="PARTNER OF PAIRED, ISOFORM B-RELATED"/>
    <property type="match status" value="1"/>
</dbReference>
<dbReference type="InterPro" id="IPR057207">
    <property type="entry name" value="FBXL15_LRR"/>
</dbReference>
<accession>A0AAE0VI28</accession>
<dbReference type="SUPFAM" id="SSF81383">
    <property type="entry name" value="F-box domain"/>
    <property type="match status" value="1"/>
</dbReference>
<dbReference type="Gene3D" id="3.80.10.10">
    <property type="entry name" value="Ribonuclease Inhibitor"/>
    <property type="match status" value="3"/>
</dbReference>
<dbReference type="SMART" id="SM00367">
    <property type="entry name" value="LRR_CC"/>
    <property type="match status" value="14"/>
</dbReference>
<dbReference type="InterPro" id="IPR001810">
    <property type="entry name" value="F-box_dom"/>
</dbReference>
<dbReference type="SUPFAM" id="SSF52047">
    <property type="entry name" value="RNI-like"/>
    <property type="match status" value="2"/>
</dbReference>
<dbReference type="EMBL" id="JAEAOA010001785">
    <property type="protein sequence ID" value="KAK3579073.1"/>
    <property type="molecule type" value="Genomic_DNA"/>
</dbReference>
<reference evidence="3" key="1">
    <citation type="journal article" date="2021" name="Genome Biol. Evol.">
        <title>A High-Quality Reference Genome for a Parasitic Bivalve with Doubly Uniparental Inheritance (Bivalvia: Unionida).</title>
        <authorList>
            <person name="Smith C.H."/>
        </authorList>
    </citation>
    <scope>NUCLEOTIDE SEQUENCE</scope>
    <source>
        <strain evidence="3">CHS0354</strain>
    </source>
</reference>
<evidence type="ECO:0000313" key="4">
    <source>
        <dbReference type="Proteomes" id="UP001195483"/>
    </source>
</evidence>
<dbReference type="GO" id="GO:0019005">
    <property type="term" value="C:SCF ubiquitin ligase complex"/>
    <property type="evidence" value="ECO:0007669"/>
    <property type="project" value="TreeGrafter"/>
</dbReference>
<dbReference type="GO" id="GO:0031146">
    <property type="term" value="P:SCF-dependent proteasomal ubiquitin-dependent protein catabolic process"/>
    <property type="evidence" value="ECO:0007669"/>
    <property type="project" value="TreeGrafter"/>
</dbReference>
<dbReference type="InterPro" id="IPR036047">
    <property type="entry name" value="F-box-like_dom_sf"/>
</dbReference>
<comment type="caution">
    <text evidence="3">The sequence shown here is derived from an EMBL/GenBank/DDBJ whole genome shotgun (WGS) entry which is preliminary data.</text>
</comment>
<evidence type="ECO:0000256" key="1">
    <source>
        <dbReference type="ARBA" id="ARBA00022786"/>
    </source>
</evidence>
<dbReference type="Pfam" id="PF12937">
    <property type="entry name" value="F-box-like"/>
    <property type="match status" value="1"/>
</dbReference>
<dbReference type="InterPro" id="IPR032675">
    <property type="entry name" value="LRR_dom_sf"/>
</dbReference>
<organism evidence="3 4">
    <name type="scientific">Potamilus streckersoni</name>
    <dbReference type="NCBI Taxonomy" id="2493646"/>
    <lineage>
        <taxon>Eukaryota</taxon>
        <taxon>Metazoa</taxon>
        <taxon>Spiralia</taxon>
        <taxon>Lophotrochozoa</taxon>
        <taxon>Mollusca</taxon>
        <taxon>Bivalvia</taxon>
        <taxon>Autobranchia</taxon>
        <taxon>Heteroconchia</taxon>
        <taxon>Palaeoheterodonta</taxon>
        <taxon>Unionida</taxon>
        <taxon>Unionoidea</taxon>
        <taxon>Unionidae</taxon>
        <taxon>Ambleminae</taxon>
        <taxon>Lampsilini</taxon>
        <taxon>Potamilus</taxon>
    </lineage>
</organism>
<protein>
    <recommendedName>
        <fullName evidence="2">F-box domain-containing protein</fullName>
    </recommendedName>
</protein>
<keyword evidence="4" id="KW-1185">Reference proteome</keyword>
<keyword evidence="1" id="KW-0833">Ubl conjugation pathway</keyword>
<dbReference type="PROSITE" id="PS50181">
    <property type="entry name" value="FBOX"/>
    <property type="match status" value="1"/>
</dbReference>
<dbReference type="InterPro" id="IPR001611">
    <property type="entry name" value="Leu-rich_rpt"/>
</dbReference>